<keyword evidence="4" id="KW-0808">Transferase</keyword>
<protein>
    <submittedName>
        <fullName evidence="12">Rod shape-determining protein RodA</fullName>
    </submittedName>
</protein>
<dbReference type="EMBL" id="PCRS01000027">
    <property type="protein sequence ID" value="PIP24907.1"/>
    <property type="molecule type" value="Genomic_DNA"/>
</dbReference>
<dbReference type="Pfam" id="PF01098">
    <property type="entry name" value="FTSW_RODA_SPOVE"/>
    <property type="match status" value="1"/>
</dbReference>
<dbReference type="GO" id="GO:0016757">
    <property type="term" value="F:glycosyltransferase activity"/>
    <property type="evidence" value="ECO:0007669"/>
    <property type="project" value="UniProtKB-KW"/>
</dbReference>
<dbReference type="GO" id="GO:0015648">
    <property type="term" value="F:lipid-linked peptidoglycan transporter activity"/>
    <property type="evidence" value="ECO:0007669"/>
    <property type="project" value="TreeGrafter"/>
</dbReference>
<feature type="transmembrane region" description="Helical" evidence="11">
    <location>
        <begin position="311"/>
        <end position="333"/>
    </location>
</feature>
<dbReference type="GO" id="GO:0032153">
    <property type="term" value="C:cell division site"/>
    <property type="evidence" value="ECO:0007669"/>
    <property type="project" value="TreeGrafter"/>
</dbReference>
<organism evidence="12 13">
    <name type="scientific">Candidatus Nealsonbacteria bacterium CG23_combo_of_CG06-09_8_20_14_all_36_12</name>
    <dbReference type="NCBI Taxonomy" id="1974718"/>
    <lineage>
        <taxon>Bacteria</taxon>
        <taxon>Candidatus Nealsoniibacteriota</taxon>
    </lineage>
</organism>
<keyword evidence="8 11" id="KW-1133">Transmembrane helix</keyword>
<dbReference type="GO" id="GO:0051301">
    <property type="term" value="P:cell division"/>
    <property type="evidence" value="ECO:0007669"/>
    <property type="project" value="InterPro"/>
</dbReference>
<accession>A0A2G9Z0B0</accession>
<reference evidence="12 13" key="1">
    <citation type="submission" date="2017-09" db="EMBL/GenBank/DDBJ databases">
        <title>Depth-based differentiation of microbial function through sediment-hosted aquifers and enrichment of novel symbionts in the deep terrestrial subsurface.</title>
        <authorList>
            <person name="Probst A.J."/>
            <person name="Ladd B."/>
            <person name="Jarett J.K."/>
            <person name="Geller-Mcgrath D.E."/>
            <person name="Sieber C.M."/>
            <person name="Emerson J.B."/>
            <person name="Anantharaman K."/>
            <person name="Thomas B.C."/>
            <person name="Malmstrom R."/>
            <person name="Stieglmeier M."/>
            <person name="Klingl A."/>
            <person name="Woyke T."/>
            <person name="Ryan C.M."/>
            <person name="Banfield J.F."/>
        </authorList>
    </citation>
    <scope>NUCLEOTIDE SEQUENCE [LARGE SCALE GENOMIC DNA]</scope>
    <source>
        <strain evidence="12">CG23_combo_of_CG06-09_8_20_14_all_36_12</strain>
    </source>
</reference>
<dbReference type="GO" id="GO:0008360">
    <property type="term" value="P:regulation of cell shape"/>
    <property type="evidence" value="ECO:0007669"/>
    <property type="project" value="UniProtKB-KW"/>
</dbReference>
<dbReference type="PANTHER" id="PTHR30474:SF1">
    <property type="entry name" value="PEPTIDOGLYCAN GLYCOSYLTRANSFERASE MRDB"/>
    <property type="match status" value="1"/>
</dbReference>
<comment type="caution">
    <text evidence="12">The sequence shown here is derived from an EMBL/GenBank/DDBJ whole genome shotgun (WGS) entry which is preliminary data.</text>
</comment>
<dbReference type="Proteomes" id="UP000228681">
    <property type="component" value="Unassembled WGS sequence"/>
</dbReference>
<gene>
    <name evidence="12" type="ORF">COX34_01665</name>
</gene>
<evidence type="ECO:0000256" key="1">
    <source>
        <dbReference type="ARBA" id="ARBA00004141"/>
    </source>
</evidence>
<keyword evidence="5 11" id="KW-0812">Transmembrane</keyword>
<feature type="transmembrane region" description="Helical" evidence="11">
    <location>
        <begin position="72"/>
        <end position="93"/>
    </location>
</feature>
<dbReference type="PANTHER" id="PTHR30474">
    <property type="entry name" value="CELL CYCLE PROTEIN"/>
    <property type="match status" value="1"/>
</dbReference>
<keyword evidence="6" id="KW-0133">Cell shape</keyword>
<evidence type="ECO:0000256" key="10">
    <source>
        <dbReference type="ARBA" id="ARBA00023316"/>
    </source>
</evidence>
<dbReference type="GO" id="GO:0071555">
    <property type="term" value="P:cell wall organization"/>
    <property type="evidence" value="ECO:0007669"/>
    <property type="project" value="UniProtKB-KW"/>
</dbReference>
<evidence type="ECO:0000256" key="5">
    <source>
        <dbReference type="ARBA" id="ARBA00022692"/>
    </source>
</evidence>
<feature type="transmembrane region" description="Helical" evidence="11">
    <location>
        <begin position="185"/>
        <end position="204"/>
    </location>
</feature>
<evidence type="ECO:0000313" key="13">
    <source>
        <dbReference type="Proteomes" id="UP000228681"/>
    </source>
</evidence>
<evidence type="ECO:0000256" key="6">
    <source>
        <dbReference type="ARBA" id="ARBA00022960"/>
    </source>
</evidence>
<feature type="transmembrane region" description="Helical" evidence="11">
    <location>
        <begin position="163"/>
        <end position="180"/>
    </location>
</feature>
<name>A0A2G9Z0B0_9BACT</name>
<dbReference type="InterPro" id="IPR001182">
    <property type="entry name" value="FtsW/RodA"/>
</dbReference>
<dbReference type="NCBIfam" id="TIGR02210">
    <property type="entry name" value="rodA_shape"/>
    <property type="match status" value="1"/>
</dbReference>
<dbReference type="InterPro" id="IPR018365">
    <property type="entry name" value="Cell_cycle_FtsW-rel_CS"/>
</dbReference>
<comment type="subcellular location">
    <subcellularLocation>
        <location evidence="1">Membrane</location>
        <topology evidence="1">Multi-pass membrane protein</topology>
    </subcellularLocation>
</comment>
<keyword evidence="9 11" id="KW-0472">Membrane</keyword>
<feature type="transmembrane region" description="Helical" evidence="11">
    <location>
        <begin position="12"/>
        <end position="34"/>
    </location>
</feature>
<dbReference type="GO" id="GO:0009252">
    <property type="term" value="P:peptidoglycan biosynthetic process"/>
    <property type="evidence" value="ECO:0007669"/>
    <property type="project" value="UniProtKB-KW"/>
</dbReference>
<evidence type="ECO:0000256" key="2">
    <source>
        <dbReference type="ARBA" id="ARBA00022475"/>
    </source>
</evidence>
<proteinExistence type="predicted"/>
<evidence type="ECO:0000256" key="9">
    <source>
        <dbReference type="ARBA" id="ARBA00023136"/>
    </source>
</evidence>
<dbReference type="GO" id="GO:0005886">
    <property type="term" value="C:plasma membrane"/>
    <property type="evidence" value="ECO:0007669"/>
    <property type="project" value="TreeGrafter"/>
</dbReference>
<feature type="transmembrane region" description="Helical" evidence="11">
    <location>
        <begin position="46"/>
        <end position="65"/>
    </location>
</feature>
<feature type="transmembrane region" description="Helical" evidence="11">
    <location>
        <begin position="105"/>
        <end position="125"/>
    </location>
</feature>
<keyword evidence="3" id="KW-0328">Glycosyltransferase</keyword>
<feature type="transmembrane region" description="Helical" evidence="11">
    <location>
        <begin position="339"/>
        <end position="357"/>
    </location>
</feature>
<evidence type="ECO:0000256" key="8">
    <source>
        <dbReference type="ARBA" id="ARBA00022989"/>
    </source>
</evidence>
<evidence type="ECO:0000256" key="11">
    <source>
        <dbReference type="SAM" id="Phobius"/>
    </source>
</evidence>
<evidence type="ECO:0000256" key="3">
    <source>
        <dbReference type="ARBA" id="ARBA00022676"/>
    </source>
</evidence>
<keyword evidence="2" id="KW-1003">Cell membrane</keyword>
<dbReference type="PROSITE" id="PS00428">
    <property type="entry name" value="FTSW_RODA_SPOVE"/>
    <property type="match status" value="1"/>
</dbReference>
<feature type="transmembrane region" description="Helical" evidence="11">
    <location>
        <begin position="137"/>
        <end position="157"/>
    </location>
</feature>
<feature type="transmembrane region" description="Helical" evidence="11">
    <location>
        <begin position="264"/>
        <end position="290"/>
    </location>
</feature>
<sequence>MRFVLIHLKKLDWILITATLLLVAIGLLSIYSSSLGRGDFFNFKKQLIFFGIGFFLMVLLSFFDWRILRQDPYLILILYFLCLISLIGLYFFAPEIRGVKSWYKLGPVSIDPIEFTKIALIILLAKYFSTRHIEMYRYYHILLSGIYVLLPTILFFFQPDLGSVLILIAIWIGILVISGIKIRHFLILTLCGFLIFLIAWTFLFKDYQKERIISYINPQIDPTGISWSVNQSKIAIGSGGIFGQGLGQGPQTQYGFLPEAQTDFIFAAIAEEFGLVGVGILLALFSFLIWRIIKIALSARSNFPRLFATGFAILLFSQAFINIGMNLGILPIVGIPLPLISYGGSSLIATFLALGILQSIKTKS</sequence>
<evidence type="ECO:0000256" key="4">
    <source>
        <dbReference type="ARBA" id="ARBA00022679"/>
    </source>
</evidence>
<keyword evidence="10" id="KW-0961">Cell wall biogenesis/degradation</keyword>
<dbReference type="AlphaFoldDB" id="A0A2G9Z0B0"/>
<evidence type="ECO:0000313" key="12">
    <source>
        <dbReference type="EMBL" id="PIP24907.1"/>
    </source>
</evidence>
<keyword evidence="7" id="KW-0573">Peptidoglycan synthesis</keyword>
<evidence type="ECO:0000256" key="7">
    <source>
        <dbReference type="ARBA" id="ARBA00022984"/>
    </source>
</evidence>
<dbReference type="InterPro" id="IPR011923">
    <property type="entry name" value="RodA/MrdB"/>
</dbReference>